<keyword evidence="1" id="KW-0812">Transmembrane</keyword>
<feature type="transmembrane region" description="Helical" evidence="1">
    <location>
        <begin position="112"/>
        <end position="132"/>
    </location>
</feature>
<evidence type="ECO:0000313" key="2">
    <source>
        <dbReference type="EMBL" id="OIQ72039.1"/>
    </source>
</evidence>
<dbReference type="PANTHER" id="PTHR34989:SF1">
    <property type="entry name" value="PROTEIN HDED"/>
    <property type="match status" value="1"/>
</dbReference>
<name>A0A1J5PW50_9ZZZZ</name>
<dbReference type="InterPro" id="IPR005325">
    <property type="entry name" value="DUF308_memb"/>
</dbReference>
<dbReference type="InterPro" id="IPR052712">
    <property type="entry name" value="Acid_resist_chaperone_HdeD"/>
</dbReference>
<dbReference type="EMBL" id="MLJW01003449">
    <property type="protein sequence ID" value="OIQ72039.1"/>
    <property type="molecule type" value="Genomic_DNA"/>
</dbReference>
<protein>
    <submittedName>
        <fullName evidence="2">Acid-resistance membrane protein</fullName>
    </submittedName>
</protein>
<dbReference type="PANTHER" id="PTHR34989">
    <property type="entry name" value="PROTEIN HDED"/>
    <property type="match status" value="1"/>
</dbReference>
<comment type="caution">
    <text evidence="2">The sequence shown here is derived from an EMBL/GenBank/DDBJ whole genome shotgun (WGS) entry which is preliminary data.</text>
</comment>
<reference evidence="2" key="1">
    <citation type="submission" date="2016-10" db="EMBL/GenBank/DDBJ databases">
        <title>Sequence of Gallionella enrichment culture.</title>
        <authorList>
            <person name="Poehlein A."/>
            <person name="Muehling M."/>
            <person name="Daniel R."/>
        </authorList>
    </citation>
    <scope>NUCLEOTIDE SEQUENCE</scope>
</reference>
<dbReference type="AlphaFoldDB" id="A0A1J5PW50"/>
<proteinExistence type="predicted"/>
<keyword evidence="1" id="KW-1133">Transmembrane helix</keyword>
<sequence>MIGFGIIALVAGVLAFYHPFAASLTVVSFAALSFIVLGILKALYAARLRHDDSFIVSLILAALFIFLGFGLWSNPIAGLLSLTALAAVLFIAIGIFKAAFAMRIRPASGWGWVMVSGLVSLLLGGMIIVNFPASAATILGLLLGIELLSTGVAFVMAGLTLRRL</sequence>
<dbReference type="GO" id="GO:0005886">
    <property type="term" value="C:plasma membrane"/>
    <property type="evidence" value="ECO:0007669"/>
    <property type="project" value="TreeGrafter"/>
</dbReference>
<feature type="transmembrane region" description="Helical" evidence="1">
    <location>
        <begin position="138"/>
        <end position="161"/>
    </location>
</feature>
<feature type="transmembrane region" description="Helical" evidence="1">
    <location>
        <begin position="78"/>
        <end position="100"/>
    </location>
</feature>
<keyword evidence="1" id="KW-0472">Membrane</keyword>
<feature type="transmembrane region" description="Helical" evidence="1">
    <location>
        <begin position="53"/>
        <end position="72"/>
    </location>
</feature>
<feature type="transmembrane region" description="Helical" evidence="1">
    <location>
        <begin position="25"/>
        <end position="46"/>
    </location>
</feature>
<gene>
    <name evidence="2" type="ORF">GALL_463440</name>
</gene>
<organism evidence="2">
    <name type="scientific">mine drainage metagenome</name>
    <dbReference type="NCBI Taxonomy" id="410659"/>
    <lineage>
        <taxon>unclassified sequences</taxon>
        <taxon>metagenomes</taxon>
        <taxon>ecological metagenomes</taxon>
    </lineage>
</organism>
<evidence type="ECO:0000256" key="1">
    <source>
        <dbReference type="SAM" id="Phobius"/>
    </source>
</evidence>
<accession>A0A1J5PW50</accession>
<dbReference type="Pfam" id="PF03729">
    <property type="entry name" value="DUF308"/>
    <property type="match status" value="1"/>
</dbReference>